<protein>
    <submittedName>
        <fullName evidence="1">Uncharacterized protein</fullName>
    </submittedName>
</protein>
<dbReference type="KEGG" id="bacg:D2962_08475"/>
<dbReference type="EMBL" id="CP033169">
    <property type="protein sequence ID" value="AYO30652.1"/>
    <property type="molecule type" value="Genomic_DNA"/>
</dbReference>
<sequence>MVKVKLGDELVQSKIKFKVRFDFKGEYKPGRFLFGGKSIEQAAQDARDEQVSLLKNIPIQGIYFEDYDISAEPYIVFDENLNEKVAYAPAFLTINADSIEDMVRFVMREEFRKLEVVEPSQMLITNKDLERLLFKMSEEFKSQLVLFSKKIKK</sequence>
<name>A0A3G2R5G7_9FIRM</name>
<evidence type="ECO:0000313" key="2">
    <source>
        <dbReference type="Proteomes" id="UP000280960"/>
    </source>
</evidence>
<dbReference type="Proteomes" id="UP000280960">
    <property type="component" value="Chromosome"/>
</dbReference>
<reference evidence="1 2" key="1">
    <citation type="submission" date="2018-10" db="EMBL/GenBank/DDBJ databases">
        <authorList>
            <person name="Zhang X."/>
        </authorList>
    </citation>
    <scope>NUCLEOTIDE SEQUENCE [LARGE SCALE GENOMIC DNA]</scope>
    <source>
        <strain evidence="1 2">SK-G1</strain>
    </source>
</reference>
<dbReference type="AlphaFoldDB" id="A0A3G2R5G7"/>
<proteinExistence type="predicted"/>
<organism evidence="1 2">
    <name type="scientific">Biomaibacter acetigenes</name>
    <dbReference type="NCBI Taxonomy" id="2316383"/>
    <lineage>
        <taxon>Bacteria</taxon>
        <taxon>Bacillati</taxon>
        <taxon>Bacillota</taxon>
        <taxon>Clostridia</taxon>
        <taxon>Thermosediminibacterales</taxon>
        <taxon>Tepidanaerobacteraceae</taxon>
        <taxon>Biomaibacter</taxon>
    </lineage>
</organism>
<evidence type="ECO:0000313" key="1">
    <source>
        <dbReference type="EMBL" id="AYO30652.1"/>
    </source>
</evidence>
<accession>A0A3G2R5G7</accession>
<keyword evidence="2" id="KW-1185">Reference proteome</keyword>
<dbReference type="RefSeq" id="WP_120765484.1">
    <property type="nucleotide sequence ID" value="NZ_CP033169.1"/>
</dbReference>
<gene>
    <name evidence="1" type="ORF">D2962_08475</name>
</gene>